<comment type="caution">
    <text evidence="1">The sequence shown here is derived from an EMBL/GenBank/DDBJ whole genome shotgun (WGS) entry which is preliminary data.</text>
</comment>
<evidence type="ECO:0000313" key="2">
    <source>
        <dbReference type="Proteomes" id="UP000224076"/>
    </source>
</evidence>
<dbReference type="Proteomes" id="UP000224076">
    <property type="component" value="Unassembled WGS sequence"/>
</dbReference>
<gene>
    <name evidence="1" type="ORF">COK86_20365</name>
</gene>
<reference evidence="1 2" key="1">
    <citation type="submission" date="2017-09" db="EMBL/GenBank/DDBJ databases">
        <title>Large-scale bioinformatics analysis of Bacillus genomes uncovers conserved roles of natural products in bacterial physiology.</title>
        <authorList>
            <consortium name="Agbiome Team Llc"/>
            <person name="Bleich R.M."/>
            <person name="Grubbs K.J."/>
            <person name="Santa Maria K.C."/>
            <person name="Allen S.E."/>
            <person name="Farag S."/>
            <person name="Shank E.A."/>
            <person name="Bowers A."/>
        </authorList>
    </citation>
    <scope>NUCLEOTIDE SEQUENCE [LARGE SCALE GENOMIC DNA]</scope>
    <source>
        <strain evidence="1 2">AFS061806</strain>
    </source>
</reference>
<name>A0A2B3TZY6_BACCE</name>
<evidence type="ECO:0000313" key="1">
    <source>
        <dbReference type="EMBL" id="PFU40150.1"/>
    </source>
</evidence>
<protein>
    <submittedName>
        <fullName evidence="1">Uncharacterized protein</fullName>
    </submittedName>
</protein>
<sequence>MENYEVVLNPQTPQILPNKLMFDVIVENKRDEEDTIIKTEKICVVNNTFADFTIEAPEPIEIPKLTTVYVGNLPDFVGKTYVISRHGKSQLTAVFSKI</sequence>
<dbReference type="AlphaFoldDB" id="A0A2B3TZY6"/>
<proteinExistence type="predicted"/>
<organism evidence="1 2">
    <name type="scientific">Bacillus cereus</name>
    <dbReference type="NCBI Taxonomy" id="1396"/>
    <lineage>
        <taxon>Bacteria</taxon>
        <taxon>Bacillati</taxon>
        <taxon>Bacillota</taxon>
        <taxon>Bacilli</taxon>
        <taxon>Bacillales</taxon>
        <taxon>Bacillaceae</taxon>
        <taxon>Bacillus</taxon>
        <taxon>Bacillus cereus group</taxon>
    </lineage>
</organism>
<dbReference type="RefSeq" id="WP_098666098.1">
    <property type="nucleotide sequence ID" value="NZ_NVDG01000033.1"/>
</dbReference>
<dbReference type="EMBL" id="NVDG01000033">
    <property type="protein sequence ID" value="PFU40150.1"/>
    <property type="molecule type" value="Genomic_DNA"/>
</dbReference>
<accession>A0A2B3TZY6</accession>